<evidence type="ECO:0000313" key="4">
    <source>
        <dbReference type="Proteomes" id="UP000801428"/>
    </source>
</evidence>
<dbReference type="Pfam" id="PF06985">
    <property type="entry name" value="HET"/>
    <property type="match status" value="1"/>
</dbReference>
<dbReference type="PROSITE" id="PS50088">
    <property type="entry name" value="ANK_REPEAT"/>
    <property type="match status" value="2"/>
</dbReference>
<dbReference type="SUPFAM" id="SSF48403">
    <property type="entry name" value="Ankyrin repeat"/>
    <property type="match status" value="1"/>
</dbReference>
<dbReference type="Pfam" id="PF12796">
    <property type="entry name" value="Ank_2"/>
    <property type="match status" value="1"/>
</dbReference>
<protein>
    <recommendedName>
        <fullName evidence="2">Heterokaryon incompatibility domain-containing protein</fullName>
    </recommendedName>
</protein>
<name>A0A9P4TGF9_CURKU</name>
<dbReference type="Proteomes" id="UP000801428">
    <property type="component" value="Unassembled WGS sequence"/>
</dbReference>
<dbReference type="Pfam" id="PF00023">
    <property type="entry name" value="Ank"/>
    <property type="match status" value="1"/>
</dbReference>
<feature type="repeat" description="ANK" evidence="1">
    <location>
        <begin position="312"/>
        <end position="336"/>
    </location>
</feature>
<dbReference type="PROSITE" id="PS50297">
    <property type="entry name" value="ANK_REP_REGION"/>
    <property type="match status" value="2"/>
</dbReference>
<dbReference type="Gene3D" id="1.25.40.20">
    <property type="entry name" value="Ankyrin repeat-containing domain"/>
    <property type="match status" value="1"/>
</dbReference>
<dbReference type="InterPro" id="IPR010730">
    <property type="entry name" value="HET"/>
</dbReference>
<dbReference type="PANTHER" id="PTHR24148:SF78">
    <property type="entry name" value="HETEROKARYON INCOMPATIBILITY DOMAIN-CONTAINING PROTEIN"/>
    <property type="match status" value="1"/>
</dbReference>
<proteinExistence type="predicted"/>
<comment type="caution">
    <text evidence="3">The sequence shown here is derived from an EMBL/GenBank/DDBJ whole genome shotgun (WGS) entry which is preliminary data.</text>
</comment>
<keyword evidence="1" id="KW-0040">ANK repeat</keyword>
<sequence>MAVTQNLSLALQSLRTPHEDRILWIDAICIDQNNDKERGHQVRQMGSIYAKAEQVLIWLGSATRETDLAFDFMSQFEKETLKHACRDWKVADKRWQGIMSSVCPLDDNGKMKLTLDQQHGLKNLLSRSWFDRVWIIQEVANARAARVTCGTKSVLARTFALSPYFSGIIPSKHRQAILDVMPGPTRKYSWWTDSHDLSTLLLKFQGSKASDSRDKIYALLSISSDCSSSGFPAPNYEISVAEVMQVTFTFLLQLHKGTNAISPPVSTPEELMLNLQELFNEAMIRAVEDGDIATAKHLLDSEKVNPNFRDAEGQTPLLRAAKRGDGCILKLLLDTGKVGVNPQDRWGRTPLALASQDGHITIVQLLIEKSRNINGPNYINTAQRDRLGWSPLCAAAVNGHEEIVQTLLYKGHTELSCDEEKMVLGLLEECKNSLIRRDKSCCQHVLPWAIQYGFETLFEQVLDTSAIDLDTLFIGHEPMVVWAARHGRFKIVADLLVKVGIESPQSGRKWIHPLVYCVSQTGDLSIRLMLTTGRAYRFFRLRLGPFATQHAQWKLASSLSKSVTALLDTYETGRGQQVDGGIGAPIELVRGIQAVVELLLRVPEMNVDAKDIRFERTQSPFATRPGYVNIEETRETDHLAVASSMGREDVVLEILGAYKRERIAQNEAVFFAFDKSITPFDLCLLLRRL</sequence>
<reference evidence="3" key="1">
    <citation type="submission" date="2019-04" db="EMBL/GenBank/DDBJ databases">
        <title>Sequencing of skin fungus with MAO and IRED activity.</title>
        <authorList>
            <person name="Marsaioli A.J."/>
            <person name="Bonatto J.M.C."/>
            <person name="Reis Junior O."/>
        </authorList>
    </citation>
    <scope>NUCLEOTIDE SEQUENCE</scope>
    <source>
        <strain evidence="3">30M1</strain>
    </source>
</reference>
<dbReference type="PANTHER" id="PTHR24148">
    <property type="entry name" value="ANKYRIN REPEAT DOMAIN-CONTAINING PROTEIN 39 HOMOLOG-RELATED"/>
    <property type="match status" value="1"/>
</dbReference>
<feature type="repeat" description="ANK" evidence="1">
    <location>
        <begin position="346"/>
        <end position="378"/>
    </location>
</feature>
<gene>
    <name evidence="3" type="ORF">E8E13_006533</name>
</gene>
<accession>A0A9P4TGF9</accession>
<dbReference type="InterPro" id="IPR052895">
    <property type="entry name" value="HetReg/Transcr_Mod"/>
</dbReference>
<keyword evidence="4" id="KW-1185">Reference proteome</keyword>
<organism evidence="3 4">
    <name type="scientific">Curvularia kusanoi</name>
    <name type="common">Cochliobolus kusanoi</name>
    <dbReference type="NCBI Taxonomy" id="90978"/>
    <lineage>
        <taxon>Eukaryota</taxon>
        <taxon>Fungi</taxon>
        <taxon>Dikarya</taxon>
        <taxon>Ascomycota</taxon>
        <taxon>Pezizomycotina</taxon>
        <taxon>Dothideomycetes</taxon>
        <taxon>Pleosporomycetidae</taxon>
        <taxon>Pleosporales</taxon>
        <taxon>Pleosporineae</taxon>
        <taxon>Pleosporaceae</taxon>
        <taxon>Curvularia</taxon>
    </lineage>
</organism>
<dbReference type="InterPro" id="IPR036770">
    <property type="entry name" value="Ankyrin_rpt-contain_sf"/>
</dbReference>
<dbReference type="EMBL" id="SWKU01000009">
    <property type="protein sequence ID" value="KAF3003576.1"/>
    <property type="molecule type" value="Genomic_DNA"/>
</dbReference>
<feature type="domain" description="Heterokaryon incompatibility" evidence="2">
    <location>
        <begin position="2"/>
        <end position="138"/>
    </location>
</feature>
<dbReference type="SMART" id="SM00248">
    <property type="entry name" value="ANK"/>
    <property type="match status" value="4"/>
</dbReference>
<evidence type="ECO:0000259" key="2">
    <source>
        <dbReference type="Pfam" id="PF06985"/>
    </source>
</evidence>
<evidence type="ECO:0000313" key="3">
    <source>
        <dbReference type="EMBL" id="KAF3003576.1"/>
    </source>
</evidence>
<evidence type="ECO:0000256" key="1">
    <source>
        <dbReference type="PROSITE-ProRule" id="PRU00023"/>
    </source>
</evidence>
<dbReference type="OrthoDB" id="194358at2759"/>
<dbReference type="InterPro" id="IPR002110">
    <property type="entry name" value="Ankyrin_rpt"/>
</dbReference>
<dbReference type="AlphaFoldDB" id="A0A9P4TGF9"/>